<dbReference type="HOGENOM" id="CLU_1098727_0_0_1"/>
<evidence type="ECO:0000313" key="2">
    <source>
        <dbReference type="EMBL" id="GAA93888.1"/>
    </source>
</evidence>
<dbReference type="EMBL" id="BABT02000025">
    <property type="protein sequence ID" value="GAA93888.1"/>
    <property type="molecule type" value="Genomic_DNA"/>
</dbReference>
<dbReference type="InParanoid" id="G7DTP1"/>
<proteinExistence type="predicted"/>
<feature type="chain" id="PRO_5003492067" evidence="1">
    <location>
        <begin position="19"/>
        <end position="253"/>
    </location>
</feature>
<accession>G7DTP1</accession>
<evidence type="ECO:0000256" key="1">
    <source>
        <dbReference type="SAM" id="SignalP"/>
    </source>
</evidence>
<keyword evidence="1" id="KW-0732">Signal</keyword>
<dbReference type="Proteomes" id="UP000009131">
    <property type="component" value="Unassembled WGS sequence"/>
</dbReference>
<evidence type="ECO:0000313" key="3">
    <source>
        <dbReference type="Proteomes" id="UP000009131"/>
    </source>
</evidence>
<name>G7DTP1_MIXOS</name>
<feature type="signal peptide" evidence="1">
    <location>
        <begin position="1"/>
        <end position="18"/>
    </location>
</feature>
<gene>
    <name evidence="2" type="primary">Mo00534</name>
    <name evidence="2" type="ORF">E5Q_00534</name>
</gene>
<sequence>MIPRLALLLLSYAHSTLAGAHIDVQNGVTADVQEYVMGWPVKLTLPTAYELTLRQRKQYASWKTIQIGDRYRPALNENSTCTSLPEARCQLPDRGEVSPPPGPWLVTPDGLDRAIDIITVNLEPPRYELTYWTGTIRDDNAYADVWDRDNLLGGVRFQLSADLLISRFSLFRYPIFDRCCTGKVGATFFVDALTGAVNMIRSDIRLVCKQLGDHRMGACTDDDLRLLGNPPESVACAGEVILKRRNPYGSATA</sequence>
<keyword evidence="3" id="KW-1185">Reference proteome</keyword>
<dbReference type="AlphaFoldDB" id="G7DTP1"/>
<comment type="caution">
    <text evidence="2">The sequence shown here is derived from an EMBL/GenBank/DDBJ whole genome shotgun (WGS) entry which is preliminary data.</text>
</comment>
<reference evidence="2 3" key="1">
    <citation type="journal article" date="2011" name="J. Gen. Appl. Microbiol.">
        <title>Draft genome sequencing of the enigmatic basidiomycete Mixia osmundae.</title>
        <authorList>
            <person name="Nishida H."/>
            <person name="Nagatsuka Y."/>
            <person name="Sugiyama J."/>
        </authorList>
    </citation>
    <scope>NUCLEOTIDE SEQUENCE [LARGE SCALE GENOMIC DNA]</scope>
    <source>
        <strain evidence="3">CBS 9802 / IAM 14324 / JCM 22182 / KY 12970</strain>
    </source>
</reference>
<protein>
    <submittedName>
        <fullName evidence="2">Uncharacterized protein</fullName>
    </submittedName>
</protein>
<reference evidence="2 3" key="2">
    <citation type="journal article" date="2012" name="Open Biol.">
        <title>Characteristics of nucleosomes and linker DNA regions on the genome of the basidiomycete Mixia osmundae revealed by mono- and dinucleosome mapping.</title>
        <authorList>
            <person name="Nishida H."/>
            <person name="Kondo S."/>
            <person name="Matsumoto T."/>
            <person name="Suzuki Y."/>
            <person name="Yoshikawa H."/>
            <person name="Taylor T.D."/>
            <person name="Sugiyama J."/>
        </authorList>
    </citation>
    <scope>NUCLEOTIDE SEQUENCE [LARGE SCALE GENOMIC DNA]</scope>
    <source>
        <strain evidence="3">CBS 9802 / IAM 14324 / JCM 22182 / KY 12970</strain>
    </source>
</reference>
<organism evidence="2 3">
    <name type="scientific">Mixia osmundae (strain CBS 9802 / IAM 14324 / JCM 22182 / KY 12970)</name>
    <dbReference type="NCBI Taxonomy" id="764103"/>
    <lineage>
        <taxon>Eukaryota</taxon>
        <taxon>Fungi</taxon>
        <taxon>Dikarya</taxon>
        <taxon>Basidiomycota</taxon>
        <taxon>Pucciniomycotina</taxon>
        <taxon>Mixiomycetes</taxon>
        <taxon>Mixiales</taxon>
        <taxon>Mixiaceae</taxon>
        <taxon>Mixia</taxon>
    </lineage>
</organism>